<gene>
    <name evidence="3" type="ORF">ABID43_001944</name>
</gene>
<evidence type="ECO:0000256" key="1">
    <source>
        <dbReference type="ARBA" id="ARBA00007031"/>
    </source>
</evidence>
<evidence type="ECO:0000313" key="3">
    <source>
        <dbReference type="EMBL" id="MET3692408.1"/>
    </source>
</evidence>
<proteinExistence type="inferred from homology"/>
<accession>A0ABV2L3K6</accession>
<feature type="compositionally biased region" description="Acidic residues" evidence="2">
    <location>
        <begin position="200"/>
        <end position="217"/>
    </location>
</feature>
<comment type="similarity">
    <text evidence="1">Belongs to the ros/MucR family.</text>
</comment>
<reference evidence="3 4" key="1">
    <citation type="submission" date="2024-06" db="EMBL/GenBank/DDBJ databases">
        <title>Genomic Encyclopedia of Type Strains, Phase IV (KMG-IV): sequencing the most valuable type-strain genomes for metagenomic binning, comparative biology and taxonomic classification.</title>
        <authorList>
            <person name="Goeker M."/>
        </authorList>
    </citation>
    <scope>NUCLEOTIDE SEQUENCE [LARGE SCALE GENOMIC DNA]</scope>
    <source>
        <strain evidence="3 4">DSM 21331</strain>
    </source>
</reference>
<dbReference type="Proteomes" id="UP001549145">
    <property type="component" value="Unassembled WGS sequence"/>
</dbReference>
<protein>
    <submittedName>
        <fullName evidence="3">Transcriptional regulator</fullName>
    </submittedName>
</protein>
<evidence type="ECO:0000256" key="2">
    <source>
        <dbReference type="SAM" id="MobiDB-lite"/>
    </source>
</evidence>
<dbReference type="InterPro" id="IPR008807">
    <property type="entry name" value="ROS_MUCR"/>
</dbReference>
<evidence type="ECO:0000313" key="4">
    <source>
        <dbReference type="Proteomes" id="UP001549145"/>
    </source>
</evidence>
<dbReference type="Gene3D" id="1.10.10.1550">
    <property type="entry name" value="ROS/MUCR transcriptional regulator protein"/>
    <property type="match status" value="1"/>
</dbReference>
<dbReference type="Pfam" id="PF05443">
    <property type="entry name" value="ROS_MUCR"/>
    <property type="match status" value="1"/>
</dbReference>
<dbReference type="EMBL" id="JBEPMM010000004">
    <property type="protein sequence ID" value="MET3692408.1"/>
    <property type="molecule type" value="Genomic_DNA"/>
</dbReference>
<feature type="region of interest" description="Disordered" evidence="2">
    <location>
        <begin position="182"/>
        <end position="232"/>
    </location>
</feature>
<organism evidence="3 4">
    <name type="scientific">Methylobacterium goesingense</name>
    <dbReference type="NCBI Taxonomy" id="243690"/>
    <lineage>
        <taxon>Bacteria</taxon>
        <taxon>Pseudomonadati</taxon>
        <taxon>Pseudomonadota</taxon>
        <taxon>Alphaproteobacteria</taxon>
        <taxon>Hyphomicrobiales</taxon>
        <taxon>Methylobacteriaceae</taxon>
        <taxon>Methylobacterium</taxon>
    </lineage>
</organism>
<sequence>MGVVQAARENLTNDPQRGEEKTLDRPNNILPGKRSEPKFVNNINTYADWHRLMNETDTDAARLITLAADIVSAYVSNNHVQSAELPKLLSDVHEAIRGVSAAGAPAAETGPPKATPQEIRRSVTPDYLISFEDGKQYKTLRRHLTLRGLTPEQYRAKWGLAPDYPMTSASYSEQRSELARALGLGQQRRKGVARAAPEETVSEEVPEVEAQQEEEAPAPEKKKRGPRKKVDA</sequence>
<dbReference type="InterPro" id="IPR041920">
    <property type="entry name" value="ROS/MUCR_sf"/>
</dbReference>
<feature type="region of interest" description="Disordered" evidence="2">
    <location>
        <begin position="1"/>
        <end position="36"/>
    </location>
</feature>
<name>A0ABV2L3K6_9HYPH</name>
<comment type="caution">
    <text evidence="3">The sequence shown here is derived from an EMBL/GenBank/DDBJ whole genome shotgun (WGS) entry which is preliminary data.</text>
</comment>
<keyword evidence="4" id="KW-1185">Reference proteome</keyword>
<feature type="compositionally biased region" description="Basic residues" evidence="2">
    <location>
        <begin position="221"/>
        <end position="232"/>
    </location>
</feature>